<dbReference type="PANTHER" id="PTHR41260">
    <property type="entry name" value="PROTEIN ECSC"/>
    <property type="match status" value="1"/>
</dbReference>
<name>A0ABQ4TGC5_9HYPH</name>
<dbReference type="Pfam" id="PF12787">
    <property type="entry name" value="EcsC"/>
    <property type="match status" value="1"/>
</dbReference>
<accession>A0ABQ4TGC5</accession>
<dbReference type="EMBL" id="BPRA01000002">
    <property type="protein sequence ID" value="GJE53976.1"/>
    <property type="molecule type" value="Genomic_DNA"/>
</dbReference>
<evidence type="ECO:0000313" key="1">
    <source>
        <dbReference type="EMBL" id="GJE53976.1"/>
    </source>
</evidence>
<dbReference type="InterPro" id="IPR024787">
    <property type="entry name" value="EcsC"/>
</dbReference>
<gene>
    <name evidence="1" type="ORF">EKPJFOCH_0446</name>
</gene>
<dbReference type="RefSeq" id="WP_147816811.1">
    <property type="nucleotide sequence ID" value="NZ_BPRA01000002.1"/>
</dbReference>
<reference evidence="1" key="1">
    <citation type="journal article" date="2021" name="Front. Microbiol.">
        <title>Comprehensive Comparative Genomics and Phenotyping of Methylobacterium Species.</title>
        <authorList>
            <person name="Alessa O."/>
            <person name="Ogura Y."/>
            <person name="Fujitani Y."/>
            <person name="Takami H."/>
            <person name="Hayashi T."/>
            <person name="Sahin N."/>
            <person name="Tani A."/>
        </authorList>
    </citation>
    <scope>NUCLEOTIDE SEQUENCE</scope>
    <source>
        <strain evidence="1">DSM 23674</strain>
    </source>
</reference>
<keyword evidence="2" id="KW-1185">Reference proteome</keyword>
<proteinExistence type="predicted"/>
<dbReference type="PANTHER" id="PTHR41260:SF1">
    <property type="entry name" value="PROTEIN ECSC"/>
    <property type="match status" value="1"/>
</dbReference>
<comment type="caution">
    <text evidence="1">The sequence shown here is derived from an EMBL/GenBank/DDBJ whole genome shotgun (WGS) entry which is preliminary data.</text>
</comment>
<reference evidence="1" key="2">
    <citation type="submission" date="2021-08" db="EMBL/GenBank/DDBJ databases">
        <authorList>
            <person name="Tani A."/>
            <person name="Ola A."/>
            <person name="Ogura Y."/>
            <person name="Katsura K."/>
            <person name="Hayashi T."/>
        </authorList>
    </citation>
    <scope>NUCLEOTIDE SEQUENCE</scope>
    <source>
        <strain evidence="1">DSM 23674</strain>
    </source>
</reference>
<dbReference type="Proteomes" id="UP001055101">
    <property type="component" value="Unassembled WGS sequence"/>
</dbReference>
<sequence length="306" mass="31815">MNDISLAGEVLPVPIEAFRSLSDADLTALRRAVSVLEKPSLATRLSAAAGAPLDMIGRALPTPVTDVVARSAEGAMRTALRVALATLPDKAVASTGSAVEVRIGETGNRLSRLFQSSDAKHKAMAALSGALGGAFGLATLAVELPVSTTLMLRSIAEIAREEGEDLSDPENALACVQVFALGGRNGAETALSESGYFAVRAALTKTMAEAAKYAANRSVLDSSAPALIRFASQIASRFGIVVSQKVAAQAVPLIGAFGGAAINTAFMNHFQAMARAHFTVRRLERRYGETTVREAYASEKDALGLG</sequence>
<protein>
    <recommendedName>
        <fullName evidence="3">Peptidase</fullName>
    </recommendedName>
</protein>
<organism evidence="1 2">
    <name type="scientific">Methylobacterium thuringiense</name>
    <dbReference type="NCBI Taxonomy" id="1003091"/>
    <lineage>
        <taxon>Bacteria</taxon>
        <taxon>Pseudomonadati</taxon>
        <taxon>Pseudomonadota</taxon>
        <taxon>Alphaproteobacteria</taxon>
        <taxon>Hyphomicrobiales</taxon>
        <taxon>Methylobacteriaceae</taxon>
        <taxon>Methylobacterium</taxon>
    </lineage>
</organism>
<evidence type="ECO:0008006" key="3">
    <source>
        <dbReference type="Google" id="ProtNLM"/>
    </source>
</evidence>
<evidence type="ECO:0000313" key="2">
    <source>
        <dbReference type="Proteomes" id="UP001055101"/>
    </source>
</evidence>